<dbReference type="Gene3D" id="3.30.200.20">
    <property type="entry name" value="Phosphorylase Kinase, domain 1"/>
    <property type="match status" value="1"/>
</dbReference>
<dbReference type="PROSITE" id="PS50011">
    <property type="entry name" value="PROTEIN_KINASE_DOM"/>
    <property type="match status" value="1"/>
</dbReference>
<dbReference type="Gene3D" id="2.120.10.30">
    <property type="entry name" value="TolB, C-terminal domain"/>
    <property type="match status" value="1"/>
</dbReference>
<evidence type="ECO:0000256" key="6">
    <source>
        <dbReference type="SAM" id="MobiDB-lite"/>
    </source>
</evidence>
<dbReference type="SUPFAM" id="SSF82171">
    <property type="entry name" value="DPP6 N-terminal domain-like"/>
    <property type="match status" value="1"/>
</dbReference>
<dbReference type="RefSeq" id="WP_145091886.1">
    <property type="nucleotide sequence ID" value="NZ_CP036348.1"/>
</dbReference>
<dbReference type="InterPro" id="IPR011009">
    <property type="entry name" value="Kinase-like_dom_sf"/>
</dbReference>
<gene>
    <name evidence="8" type="primary">prkC_6</name>
    <name evidence="8" type="ORF">Poly24_12420</name>
</gene>
<evidence type="ECO:0000259" key="7">
    <source>
        <dbReference type="PROSITE" id="PS50011"/>
    </source>
</evidence>
<dbReference type="PROSITE" id="PS00107">
    <property type="entry name" value="PROTEIN_KINASE_ATP"/>
    <property type="match status" value="1"/>
</dbReference>
<proteinExistence type="predicted"/>
<evidence type="ECO:0000256" key="3">
    <source>
        <dbReference type="ARBA" id="ARBA00022777"/>
    </source>
</evidence>
<dbReference type="KEGG" id="rcf:Poly24_12420"/>
<reference evidence="8 9" key="1">
    <citation type="submission" date="2019-02" db="EMBL/GenBank/DDBJ databases">
        <title>Deep-cultivation of Planctomycetes and their phenomic and genomic characterization uncovers novel biology.</title>
        <authorList>
            <person name="Wiegand S."/>
            <person name="Jogler M."/>
            <person name="Boedeker C."/>
            <person name="Pinto D."/>
            <person name="Vollmers J."/>
            <person name="Rivas-Marin E."/>
            <person name="Kohn T."/>
            <person name="Peeters S.H."/>
            <person name="Heuer A."/>
            <person name="Rast P."/>
            <person name="Oberbeckmann S."/>
            <person name="Bunk B."/>
            <person name="Jeske O."/>
            <person name="Meyerdierks A."/>
            <person name="Storesund J.E."/>
            <person name="Kallscheuer N."/>
            <person name="Luecker S."/>
            <person name="Lage O.M."/>
            <person name="Pohl T."/>
            <person name="Merkel B.J."/>
            <person name="Hornburger P."/>
            <person name="Mueller R.-W."/>
            <person name="Bruemmer F."/>
            <person name="Labrenz M."/>
            <person name="Spormann A.M."/>
            <person name="Op den Camp H."/>
            <person name="Overmann J."/>
            <person name="Amann R."/>
            <person name="Jetten M.S.M."/>
            <person name="Mascher T."/>
            <person name="Medema M.H."/>
            <person name="Devos D.P."/>
            <person name="Kaster A.-K."/>
            <person name="Ovreas L."/>
            <person name="Rohde M."/>
            <person name="Galperin M.Y."/>
            <person name="Jogler C."/>
        </authorList>
    </citation>
    <scope>NUCLEOTIDE SEQUENCE [LARGE SCALE GENOMIC DNA]</scope>
    <source>
        <strain evidence="8 9">Poly24</strain>
    </source>
</reference>
<dbReference type="InterPro" id="IPR000719">
    <property type="entry name" value="Prot_kinase_dom"/>
</dbReference>
<keyword evidence="9" id="KW-1185">Reference proteome</keyword>
<name>A0A518JPR7_9BACT</name>
<dbReference type="InterPro" id="IPR017441">
    <property type="entry name" value="Protein_kinase_ATP_BS"/>
</dbReference>
<sequence>MSSTERELFISVLEVESPIARRSLLKRLCPEDHALRTRVETLLETHERGSQFLVMPAIEQLMPSTTGAMGPLFGKLTRLEETASDSQTGGTDAEFGDTRILEYLESSTRADSLGRLAHYDLLEIVGQGAFGTVFKALDEKLQRTVAIKMLSVDYAATSPARKRFLREARMAAAIRHENVVAIYAVEESPIPYIVMEYVSGLTLQQHLLQTGPLDFVDVLRLGKQIADGLAAAHAQQVIHRDVKPSNILLGHKAEARAKLTDFGLARTSDDASITHSGLIAGTPLYMAPEQVLGHRLDHRADLFSFGSVLYEMLRGRPPFRAPTMHAVMKRVAEETPRALDEVIPETPTWMIAIVSKLHAKDPADRYGSATEVSELLARCLTDLEQGCVPRLPTASASNSSRFSAMPSRLTRLYSGVGNQCVSIAAGLLLTLIIGVGVSDATGVTQLVSTVVRLTTGAGTLVLETDDPNTKVLIDGEEVVVRGAGIAELTLRPGQHQVAVMKDGVLAKRELVSIERNGRSVLQVRLEPDDRRSHSETPAATEVRSPSTLASNVAVEGVVGMLLSADCEWSEPINLGTEINSESEDSQTTLSADGCRMMFFSRRNGTHGIYECRRDSIDQSFGAPVRVPPEDLNDSRFQFSPGLSSDGLSMVFSCRDKQLDLFISHRESRDEPWQRAKELNSELKLERNAMHASFSPSGLTLAFSSSRPVGKAGAMDIWIAHRRSLNSPWTPAKALGNAINTDRFEGHPQLLDDNQTLLFVRSYDVGHSGHPLMRQYLAQRNNQGEIEVQHLNSPVSHSFFLLPDGKSMYFSRCGPPGRGAPQGLWLTQRVPKRTVAEGDKVKL</sequence>
<dbReference type="GO" id="GO:0004674">
    <property type="term" value="F:protein serine/threonine kinase activity"/>
    <property type="evidence" value="ECO:0007669"/>
    <property type="project" value="UniProtKB-EC"/>
</dbReference>
<dbReference type="PANTHER" id="PTHR43289:SF6">
    <property type="entry name" value="SERINE_THREONINE-PROTEIN KINASE NEKL-3"/>
    <property type="match status" value="1"/>
</dbReference>
<keyword evidence="4 5" id="KW-0067">ATP-binding</keyword>
<dbReference type="InterPro" id="IPR008271">
    <property type="entry name" value="Ser/Thr_kinase_AS"/>
</dbReference>
<dbReference type="EMBL" id="CP036348">
    <property type="protein sequence ID" value="QDV67542.1"/>
    <property type="molecule type" value="Genomic_DNA"/>
</dbReference>
<evidence type="ECO:0000256" key="2">
    <source>
        <dbReference type="ARBA" id="ARBA00022741"/>
    </source>
</evidence>
<dbReference type="EC" id="2.7.11.1" evidence="8"/>
<evidence type="ECO:0000256" key="4">
    <source>
        <dbReference type="ARBA" id="ARBA00022840"/>
    </source>
</evidence>
<protein>
    <submittedName>
        <fullName evidence="8">Serine/threonine-protein kinase PrkC</fullName>
        <ecNumber evidence="8">2.7.11.1</ecNumber>
    </submittedName>
</protein>
<dbReference type="AlphaFoldDB" id="A0A518JPR7"/>
<keyword evidence="1 8" id="KW-0808">Transferase</keyword>
<evidence type="ECO:0000313" key="9">
    <source>
        <dbReference type="Proteomes" id="UP000315082"/>
    </source>
</evidence>
<dbReference type="CDD" id="cd14014">
    <property type="entry name" value="STKc_PknB_like"/>
    <property type="match status" value="1"/>
</dbReference>
<dbReference type="InterPro" id="IPR011042">
    <property type="entry name" value="6-blade_b-propeller_TolB-like"/>
</dbReference>
<dbReference type="Pfam" id="PF07676">
    <property type="entry name" value="PD40"/>
    <property type="match status" value="3"/>
</dbReference>
<dbReference type="PROSITE" id="PS00108">
    <property type="entry name" value="PROTEIN_KINASE_ST"/>
    <property type="match status" value="1"/>
</dbReference>
<feature type="binding site" evidence="5">
    <location>
        <position position="148"/>
    </location>
    <ligand>
        <name>ATP</name>
        <dbReference type="ChEBI" id="CHEBI:30616"/>
    </ligand>
</feature>
<dbReference type="OrthoDB" id="221884at2"/>
<keyword evidence="3 8" id="KW-0418">Kinase</keyword>
<evidence type="ECO:0000256" key="5">
    <source>
        <dbReference type="PROSITE-ProRule" id="PRU10141"/>
    </source>
</evidence>
<organism evidence="8 9">
    <name type="scientific">Rosistilla carotiformis</name>
    <dbReference type="NCBI Taxonomy" id="2528017"/>
    <lineage>
        <taxon>Bacteria</taxon>
        <taxon>Pseudomonadati</taxon>
        <taxon>Planctomycetota</taxon>
        <taxon>Planctomycetia</taxon>
        <taxon>Pirellulales</taxon>
        <taxon>Pirellulaceae</taxon>
        <taxon>Rosistilla</taxon>
    </lineage>
</organism>
<dbReference type="SMART" id="SM00220">
    <property type="entry name" value="S_TKc"/>
    <property type="match status" value="1"/>
</dbReference>
<dbReference type="InterPro" id="IPR011659">
    <property type="entry name" value="WD40"/>
</dbReference>
<keyword evidence="2 5" id="KW-0547">Nucleotide-binding</keyword>
<dbReference type="PANTHER" id="PTHR43289">
    <property type="entry name" value="MITOGEN-ACTIVATED PROTEIN KINASE KINASE KINASE 20-RELATED"/>
    <property type="match status" value="1"/>
</dbReference>
<dbReference type="Pfam" id="PF00069">
    <property type="entry name" value="Pkinase"/>
    <property type="match status" value="1"/>
</dbReference>
<dbReference type="Proteomes" id="UP000315082">
    <property type="component" value="Chromosome"/>
</dbReference>
<accession>A0A518JPR7</accession>
<dbReference type="Gene3D" id="1.10.510.10">
    <property type="entry name" value="Transferase(Phosphotransferase) domain 1"/>
    <property type="match status" value="1"/>
</dbReference>
<dbReference type="SUPFAM" id="SSF56112">
    <property type="entry name" value="Protein kinase-like (PK-like)"/>
    <property type="match status" value="1"/>
</dbReference>
<evidence type="ECO:0000313" key="8">
    <source>
        <dbReference type="EMBL" id="QDV67542.1"/>
    </source>
</evidence>
<feature type="region of interest" description="Disordered" evidence="6">
    <location>
        <begin position="526"/>
        <end position="546"/>
    </location>
</feature>
<feature type="domain" description="Protein kinase" evidence="7">
    <location>
        <begin position="119"/>
        <end position="376"/>
    </location>
</feature>
<dbReference type="GO" id="GO:0005524">
    <property type="term" value="F:ATP binding"/>
    <property type="evidence" value="ECO:0007669"/>
    <property type="project" value="UniProtKB-UniRule"/>
</dbReference>
<evidence type="ECO:0000256" key="1">
    <source>
        <dbReference type="ARBA" id="ARBA00022679"/>
    </source>
</evidence>